<proteinExistence type="predicted"/>
<sequence length="103" mass="11276">MNIDNLTDISRSDVLRALGLGPRASDYMWPALGVFASGLVLGAGAALLFAPKSGAKLRAEIRDELRTQIEEIERKLGMMKTDEDEPDPDEVEMNEEEGQEQAA</sequence>
<feature type="transmembrane region" description="Helical" evidence="2">
    <location>
        <begin position="27"/>
        <end position="50"/>
    </location>
</feature>
<name>A0A0C2D7Y6_9BACT</name>
<dbReference type="RefSeq" id="WP_052546376.1">
    <property type="nucleotide sequence ID" value="NZ_JMCC02000004.1"/>
</dbReference>
<keyword evidence="2" id="KW-0812">Transmembrane</keyword>
<dbReference type="Proteomes" id="UP000031599">
    <property type="component" value="Unassembled WGS sequence"/>
</dbReference>
<evidence type="ECO:0000256" key="1">
    <source>
        <dbReference type="SAM" id="MobiDB-lite"/>
    </source>
</evidence>
<dbReference type="Pfam" id="PF12732">
    <property type="entry name" value="YtxH"/>
    <property type="match status" value="1"/>
</dbReference>
<dbReference type="AlphaFoldDB" id="A0A0C2D7Y6"/>
<dbReference type="EMBL" id="JMCC02000004">
    <property type="protein sequence ID" value="KIG19216.1"/>
    <property type="molecule type" value="Genomic_DNA"/>
</dbReference>
<dbReference type="InterPro" id="IPR024623">
    <property type="entry name" value="YtxH"/>
</dbReference>
<evidence type="ECO:0000313" key="4">
    <source>
        <dbReference type="Proteomes" id="UP000031599"/>
    </source>
</evidence>
<feature type="region of interest" description="Disordered" evidence="1">
    <location>
        <begin position="74"/>
        <end position="103"/>
    </location>
</feature>
<keyword evidence="2" id="KW-0472">Membrane</keyword>
<evidence type="ECO:0000256" key="2">
    <source>
        <dbReference type="SAM" id="Phobius"/>
    </source>
</evidence>
<evidence type="ECO:0000313" key="3">
    <source>
        <dbReference type="EMBL" id="KIG19216.1"/>
    </source>
</evidence>
<gene>
    <name evidence="3" type="ORF">DB30_04681</name>
</gene>
<comment type="caution">
    <text evidence="3">The sequence shown here is derived from an EMBL/GenBank/DDBJ whole genome shotgun (WGS) entry which is preliminary data.</text>
</comment>
<reference evidence="3 4" key="1">
    <citation type="submission" date="2014-12" db="EMBL/GenBank/DDBJ databases">
        <title>Genome assembly of Enhygromyxa salina DSM 15201.</title>
        <authorList>
            <person name="Sharma G."/>
            <person name="Subramanian S."/>
        </authorList>
    </citation>
    <scope>NUCLEOTIDE SEQUENCE [LARGE SCALE GENOMIC DNA]</scope>
    <source>
        <strain evidence="3 4">DSM 15201</strain>
    </source>
</reference>
<feature type="compositionally biased region" description="Acidic residues" evidence="1">
    <location>
        <begin position="82"/>
        <end position="103"/>
    </location>
</feature>
<keyword evidence="2" id="KW-1133">Transmembrane helix</keyword>
<accession>A0A0C2D7Y6</accession>
<evidence type="ECO:0008006" key="5">
    <source>
        <dbReference type="Google" id="ProtNLM"/>
    </source>
</evidence>
<protein>
    <recommendedName>
        <fullName evidence="5">YtxH-like protein</fullName>
    </recommendedName>
</protein>
<organism evidence="3 4">
    <name type="scientific">Enhygromyxa salina</name>
    <dbReference type="NCBI Taxonomy" id="215803"/>
    <lineage>
        <taxon>Bacteria</taxon>
        <taxon>Pseudomonadati</taxon>
        <taxon>Myxococcota</taxon>
        <taxon>Polyangia</taxon>
        <taxon>Nannocystales</taxon>
        <taxon>Nannocystaceae</taxon>
        <taxon>Enhygromyxa</taxon>
    </lineage>
</organism>